<dbReference type="CDD" id="cd03124">
    <property type="entry name" value="alpha_CA_prokaryotic_like"/>
    <property type="match status" value="1"/>
</dbReference>
<dbReference type="PROSITE" id="PS51144">
    <property type="entry name" value="ALPHA_CA_2"/>
    <property type="match status" value="1"/>
</dbReference>
<sequence>MARLQYVLLCAALLPACLASRALLDDAGGNAKAPSPAPSPSSDYTYENDGQDWSGVCNTGMSQSPINIQPAVTIPLNVTEDLLPRLSFGSGRNVSVYNPGHTIQVTWQTLANSSASVTLGDLYGQPNATGNITASGPGGAFTVDARKRVPLTPLQWHVHTPSEHTVNGMPAAMELHLVSSISQKDAPACAVTGCLAVVAVLYDLGPTNNTKLEPILANLPQQKGLQNAKAMPAGFELAFQDFLSTNASTFVTYSGSLTTPPCTEGVLWTVLTSPNTISEAQLATLKYALSSGHIEESGPMQMRCFPVKETPANDGSGPEPVAAGINSTDCSLAGRRINDRFPQPLNGRPVWGHTDDVQFAAF</sequence>
<dbReference type="SUPFAM" id="SSF51069">
    <property type="entry name" value="Carbonic anhydrase"/>
    <property type="match status" value="1"/>
</dbReference>
<dbReference type="GO" id="GO:0008270">
    <property type="term" value="F:zinc ion binding"/>
    <property type="evidence" value="ECO:0007669"/>
    <property type="project" value="InterPro"/>
</dbReference>
<evidence type="ECO:0000256" key="6">
    <source>
        <dbReference type="ARBA" id="ARBA00048348"/>
    </source>
</evidence>
<dbReference type="InterPro" id="IPR023561">
    <property type="entry name" value="Carbonic_anhydrase_a-class"/>
</dbReference>
<evidence type="ECO:0000259" key="9">
    <source>
        <dbReference type="PROSITE" id="PS51144"/>
    </source>
</evidence>
<dbReference type="PANTHER" id="PTHR18952:SF265">
    <property type="entry name" value="CARBONIC ANHYDRASE"/>
    <property type="match status" value="1"/>
</dbReference>
<evidence type="ECO:0000313" key="10">
    <source>
        <dbReference type="EMBL" id="AJW81213.1"/>
    </source>
</evidence>
<dbReference type="AlphaFoldDB" id="A0A0D5CNL5"/>
<evidence type="ECO:0000256" key="3">
    <source>
        <dbReference type="ARBA" id="ARBA00022723"/>
    </source>
</evidence>
<evidence type="ECO:0000256" key="2">
    <source>
        <dbReference type="ARBA" id="ARBA00012925"/>
    </source>
</evidence>
<feature type="region of interest" description="Disordered" evidence="7">
    <location>
        <begin position="28"/>
        <end position="48"/>
    </location>
</feature>
<dbReference type="InterPro" id="IPR041891">
    <property type="entry name" value="Alpha_CA_prokaryot-like"/>
</dbReference>
<keyword evidence="4" id="KW-0862">Zinc</keyword>
<evidence type="ECO:0000256" key="1">
    <source>
        <dbReference type="ARBA" id="ARBA00010718"/>
    </source>
</evidence>
<feature type="chain" id="PRO_5002292171" description="carbonic anhydrase" evidence="8">
    <location>
        <begin position="20"/>
        <end position="362"/>
    </location>
</feature>
<organism evidence="10">
    <name type="scientific">Lobosphaera incisa</name>
    <dbReference type="NCBI Taxonomy" id="312850"/>
    <lineage>
        <taxon>Eukaryota</taxon>
        <taxon>Viridiplantae</taxon>
        <taxon>Chlorophyta</taxon>
        <taxon>core chlorophytes</taxon>
        <taxon>Trebouxiophyceae</taxon>
        <taxon>Trebouxiales</taxon>
        <taxon>Trebouxiaceae</taxon>
        <taxon>Lobosphaera</taxon>
    </lineage>
</organism>
<proteinExistence type="evidence at transcript level"/>
<dbReference type="Gene3D" id="3.10.200.10">
    <property type="entry name" value="Alpha carbonic anhydrase"/>
    <property type="match status" value="1"/>
</dbReference>
<keyword evidence="5 10" id="KW-0456">Lyase</keyword>
<feature type="domain" description="Alpha-carbonic anhydrase" evidence="9">
    <location>
        <begin position="42"/>
        <end position="354"/>
    </location>
</feature>
<comment type="catalytic activity">
    <reaction evidence="6">
        <text>hydrogencarbonate + H(+) = CO2 + H2O</text>
        <dbReference type="Rhea" id="RHEA:10748"/>
        <dbReference type="ChEBI" id="CHEBI:15377"/>
        <dbReference type="ChEBI" id="CHEBI:15378"/>
        <dbReference type="ChEBI" id="CHEBI:16526"/>
        <dbReference type="ChEBI" id="CHEBI:17544"/>
        <dbReference type="EC" id="4.2.1.1"/>
    </reaction>
</comment>
<comment type="similarity">
    <text evidence="1">Belongs to the alpha-carbonic anhydrase family.</text>
</comment>
<dbReference type="Pfam" id="PF00194">
    <property type="entry name" value="Carb_anhydrase"/>
    <property type="match status" value="1"/>
</dbReference>
<dbReference type="InterPro" id="IPR001148">
    <property type="entry name" value="CA_dom"/>
</dbReference>
<evidence type="ECO:0000256" key="8">
    <source>
        <dbReference type="SAM" id="SignalP"/>
    </source>
</evidence>
<evidence type="ECO:0000256" key="7">
    <source>
        <dbReference type="SAM" id="MobiDB-lite"/>
    </source>
</evidence>
<dbReference type="GO" id="GO:0004089">
    <property type="term" value="F:carbonate dehydratase activity"/>
    <property type="evidence" value="ECO:0007669"/>
    <property type="project" value="UniProtKB-EC"/>
</dbReference>
<keyword evidence="3" id="KW-0479">Metal-binding</keyword>
<protein>
    <recommendedName>
        <fullName evidence="2">carbonic anhydrase</fullName>
        <ecNumber evidence="2">4.2.1.1</ecNumber>
    </recommendedName>
</protein>
<evidence type="ECO:0000256" key="4">
    <source>
        <dbReference type="ARBA" id="ARBA00022833"/>
    </source>
</evidence>
<feature type="signal peptide" evidence="8">
    <location>
        <begin position="1"/>
        <end position="19"/>
    </location>
</feature>
<name>A0A0D5CNL5_9CHLO</name>
<dbReference type="EMBL" id="KP036914">
    <property type="protein sequence ID" value="AJW81213.1"/>
    <property type="molecule type" value="mRNA"/>
</dbReference>
<dbReference type="SMART" id="SM01057">
    <property type="entry name" value="Carb_anhydrase"/>
    <property type="match status" value="1"/>
</dbReference>
<dbReference type="PANTHER" id="PTHR18952">
    <property type="entry name" value="CARBONIC ANHYDRASE"/>
    <property type="match status" value="1"/>
</dbReference>
<dbReference type="InterPro" id="IPR036398">
    <property type="entry name" value="CA_dom_sf"/>
</dbReference>
<accession>A0A0D5CNL5</accession>
<keyword evidence="8" id="KW-0732">Signal</keyword>
<evidence type="ECO:0000256" key="5">
    <source>
        <dbReference type="ARBA" id="ARBA00023239"/>
    </source>
</evidence>
<reference evidence="10" key="1">
    <citation type="submission" date="2014-10" db="EMBL/GenBank/DDBJ databases">
        <title>Molecular cloning and characterization of carbonic anhydrase (CA) genes from a green microalga, Myrmecia incisa Reisigl H4301.</title>
        <authorList>
            <person name="Mei S."/>
            <person name="Bi Y."/>
            <person name="Zhou Z."/>
        </authorList>
    </citation>
    <scope>NUCLEOTIDE SEQUENCE</scope>
    <source>
        <strain evidence="10">H4301</strain>
    </source>
</reference>
<dbReference type="EC" id="4.2.1.1" evidence="2"/>